<dbReference type="InterPro" id="IPR001806">
    <property type="entry name" value="Small_GTPase"/>
</dbReference>
<dbReference type="EMBL" id="KB008097">
    <property type="protein sequence ID" value="ELR13186.1"/>
    <property type="molecule type" value="Genomic_DNA"/>
</dbReference>
<dbReference type="GO" id="GO:0051301">
    <property type="term" value="P:cell division"/>
    <property type="evidence" value="ECO:0007669"/>
    <property type="project" value="UniProtKB-KW"/>
</dbReference>
<dbReference type="CDD" id="cd00157">
    <property type="entry name" value="Rho"/>
    <property type="match status" value="1"/>
</dbReference>
<dbReference type="FunFam" id="3.40.50.300:FF:000118">
    <property type="entry name" value="Rho-related GTP-binding protein RhoG"/>
    <property type="match status" value="1"/>
</dbReference>
<dbReference type="PRINTS" id="PR00449">
    <property type="entry name" value="RASTRNSFRMNG"/>
</dbReference>
<proteinExistence type="predicted"/>
<organism evidence="3 4">
    <name type="scientific">Acanthamoeba castellanii (strain ATCC 30010 / Neff)</name>
    <dbReference type="NCBI Taxonomy" id="1257118"/>
    <lineage>
        <taxon>Eukaryota</taxon>
        <taxon>Amoebozoa</taxon>
        <taxon>Discosea</taxon>
        <taxon>Longamoebia</taxon>
        <taxon>Centramoebida</taxon>
        <taxon>Acanthamoebidae</taxon>
        <taxon>Acanthamoeba</taxon>
    </lineage>
</organism>
<dbReference type="AlphaFoldDB" id="L8GLV9"/>
<sequence>MQAQSAKCVVVGDGAVGKTCLLATYSKDEFPSEYVPTVFDNYETAVMIEGVCYNLNLWDTAGQEGTPSHCPPFPSAMAHRMMKLLLLEYDKLRHLSYPETDIFIACFSLVDSDSFHNITNRWVKELREHCPGAPVLLVGTKLDLRSDTGVVKQLQSTGKKVISTQEGQKLAHEIKAVKYVECSALTQQGVKTVFDEALRTVIKSRGGSLGFGGSGGRKCCTLF</sequence>
<protein>
    <submittedName>
        <fullName evidence="3">Cell division control protein 42, putative</fullName>
    </submittedName>
</protein>
<dbReference type="InterPro" id="IPR003578">
    <property type="entry name" value="Small_GTPase_Rho"/>
</dbReference>
<dbReference type="KEGG" id="acan:ACA1_100010"/>
<dbReference type="PROSITE" id="PS51420">
    <property type="entry name" value="RHO"/>
    <property type="match status" value="1"/>
</dbReference>
<keyword evidence="2" id="KW-0342">GTP-binding</keyword>
<dbReference type="VEuPathDB" id="AmoebaDB:ACA1_100010"/>
<reference evidence="3 4" key="1">
    <citation type="journal article" date="2013" name="Genome Biol.">
        <title>Genome of Acanthamoeba castellanii highlights extensive lateral gene transfer and early evolution of tyrosine kinase signaling.</title>
        <authorList>
            <person name="Clarke M."/>
            <person name="Lohan A.J."/>
            <person name="Liu B."/>
            <person name="Lagkouvardos I."/>
            <person name="Roy S."/>
            <person name="Zafar N."/>
            <person name="Bertelli C."/>
            <person name="Schilde C."/>
            <person name="Kianianmomeni A."/>
            <person name="Burglin T.R."/>
            <person name="Frech C."/>
            <person name="Turcotte B."/>
            <person name="Kopec K.O."/>
            <person name="Synnott J.M."/>
            <person name="Choo C."/>
            <person name="Paponov I."/>
            <person name="Finkler A."/>
            <person name="Soon Heng Tan C."/>
            <person name="Hutchins A.P."/>
            <person name="Weinmeier T."/>
            <person name="Rattei T."/>
            <person name="Chu J.S."/>
            <person name="Gimenez G."/>
            <person name="Irimia M."/>
            <person name="Rigden D.J."/>
            <person name="Fitzpatrick D.A."/>
            <person name="Lorenzo-Morales J."/>
            <person name="Bateman A."/>
            <person name="Chiu C.H."/>
            <person name="Tang P."/>
            <person name="Hegemann P."/>
            <person name="Fromm H."/>
            <person name="Raoult D."/>
            <person name="Greub G."/>
            <person name="Miranda-Saavedra D."/>
            <person name="Chen N."/>
            <person name="Nash P."/>
            <person name="Ginger M.L."/>
            <person name="Horn M."/>
            <person name="Schaap P."/>
            <person name="Caler L."/>
            <person name="Loftus B."/>
        </authorList>
    </citation>
    <scope>NUCLEOTIDE SEQUENCE [LARGE SCALE GENOMIC DNA]</scope>
    <source>
        <strain evidence="3 4">Neff</strain>
    </source>
</reference>
<dbReference type="GO" id="GO:0007264">
    <property type="term" value="P:small GTPase-mediated signal transduction"/>
    <property type="evidence" value="ECO:0007669"/>
    <property type="project" value="InterPro"/>
</dbReference>
<dbReference type="OMA" id="DIFIACF"/>
<dbReference type="GO" id="GO:0003924">
    <property type="term" value="F:GTPase activity"/>
    <property type="evidence" value="ECO:0007669"/>
    <property type="project" value="InterPro"/>
</dbReference>
<dbReference type="InterPro" id="IPR005225">
    <property type="entry name" value="Small_GTP-bd"/>
</dbReference>
<evidence type="ECO:0000313" key="4">
    <source>
        <dbReference type="Proteomes" id="UP000011083"/>
    </source>
</evidence>
<dbReference type="SMART" id="SM00174">
    <property type="entry name" value="RHO"/>
    <property type="match status" value="1"/>
</dbReference>
<dbReference type="SMART" id="SM00173">
    <property type="entry name" value="RAS"/>
    <property type="match status" value="1"/>
</dbReference>
<evidence type="ECO:0000313" key="3">
    <source>
        <dbReference type="EMBL" id="ELR13186.1"/>
    </source>
</evidence>
<dbReference type="OrthoDB" id="8830751at2759"/>
<dbReference type="NCBIfam" id="TIGR00231">
    <property type="entry name" value="small_GTP"/>
    <property type="match status" value="1"/>
</dbReference>
<keyword evidence="3" id="KW-0132">Cell division</keyword>
<dbReference type="PROSITE" id="PS51421">
    <property type="entry name" value="RAS"/>
    <property type="match status" value="1"/>
</dbReference>
<dbReference type="SMART" id="SM00175">
    <property type="entry name" value="RAB"/>
    <property type="match status" value="1"/>
</dbReference>
<evidence type="ECO:0000256" key="2">
    <source>
        <dbReference type="ARBA" id="ARBA00023134"/>
    </source>
</evidence>
<dbReference type="InterPro" id="IPR027417">
    <property type="entry name" value="P-loop_NTPase"/>
</dbReference>
<name>L8GLV9_ACACF</name>
<keyword evidence="4" id="KW-1185">Reference proteome</keyword>
<dbReference type="GO" id="GO:0005525">
    <property type="term" value="F:GTP binding"/>
    <property type="evidence" value="ECO:0007669"/>
    <property type="project" value="UniProtKB-KW"/>
</dbReference>
<dbReference type="GeneID" id="14913755"/>
<dbReference type="PROSITE" id="PS51419">
    <property type="entry name" value="RAB"/>
    <property type="match status" value="1"/>
</dbReference>
<dbReference type="Proteomes" id="UP000011083">
    <property type="component" value="Unassembled WGS sequence"/>
</dbReference>
<keyword evidence="3" id="KW-0131">Cell cycle</keyword>
<dbReference type="Pfam" id="PF00071">
    <property type="entry name" value="Ras"/>
    <property type="match status" value="2"/>
</dbReference>
<keyword evidence="1" id="KW-0547">Nucleotide-binding</keyword>
<dbReference type="STRING" id="1257118.L8GLV9"/>
<gene>
    <name evidence="3" type="ORF">ACA1_100010</name>
</gene>
<dbReference type="SUPFAM" id="SSF52540">
    <property type="entry name" value="P-loop containing nucleoside triphosphate hydrolases"/>
    <property type="match status" value="1"/>
</dbReference>
<dbReference type="Gene3D" id="3.40.50.300">
    <property type="entry name" value="P-loop containing nucleotide triphosphate hydrolases"/>
    <property type="match status" value="1"/>
</dbReference>
<accession>L8GLV9</accession>
<evidence type="ECO:0000256" key="1">
    <source>
        <dbReference type="ARBA" id="ARBA00022741"/>
    </source>
</evidence>
<dbReference type="PANTHER" id="PTHR24072">
    <property type="entry name" value="RHO FAMILY GTPASE"/>
    <property type="match status" value="1"/>
</dbReference>
<dbReference type="RefSeq" id="XP_004335199.1">
    <property type="nucleotide sequence ID" value="XM_004335151.1"/>
</dbReference>